<evidence type="ECO:0000313" key="5">
    <source>
        <dbReference type="Proteomes" id="UP000271974"/>
    </source>
</evidence>
<dbReference type="SMART" id="SM00248">
    <property type="entry name" value="ANK"/>
    <property type="match status" value="7"/>
</dbReference>
<dbReference type="AlphaFoldDB" id="A0A3S1A6X9"/>
<sequence>MERCYCCQNQHQMSKDAVPSWSKGGQLSLAIQTCNKMWVQSLLSVPDQDFDIKKGNYICQASDKGDKDIMLELLAAGADPNEESSVCAKRPVHICAENGHLGAMEVLVRYGADINQLDAHKRTVMHFASQQGHGHSIEWLIDHGALADEIEMDGYSPLHVATCLGYKTACRSLLTLGKAEVNRLSKDSWSSLHMAASYGHPEIVKMLLSFGASHAQKTAEGETALHMACAKGFIDICQVLLDHGTHIESCNIHGATPLHYAVYYGHIQVVYRLLKSGASVNFLHLPAISCPVNISAMRGDQDMLDLLQCAGCVVRQDTAALLYQRKNISAQYRNSISRSPSLRDLCIWKVRLVLAPDLQNKTIFLPLPRVVKDVIMLHRLVIR</sequence>
<organism evidence="4 5">
    <name type="scientific">Elysia chlorotica</name>
    <name type="common">Eastern emerald elysia</name>
    <name type="synonym">Sea slug</name>
    <dbReference type="NCBI Taxonomy" id="188477"/>
    <lineage>
        <taxon>Eukaryota</taxon>
        <taxon>Metazoa</taxon>
        <taxon>Spiralia</taxon>
        <taxon>Lophotrochozoa</taxon>
        <taxon>Mollusca</taxon>
        <taxon>Gastropoda</taxon>
        <taxon>Heterobranchia</taxon>
        <taxon>Euthyneura</taxon>
        <taxon>Panpulmonata</taxon>
        <taxon>Sacoglossa</taxon>
        <taxon>Placobranchoidea</taxon>
        <taxon>Plakobranchidae</taxon>
        <taxon>Elysia</taxon>
    </lineage>
</organism>
<evidence type="ECO:0000256" key="3">
    <source>
        <dbReference type="PROSITE-ProRule" id="PRU00023"/>
    </source>
</evidence>
<evidence type="ECO:0000256" key="2">
    <source>
        <dbReference type="ARBA" id="ARBA00023043"/>
    </source>
</evidence>
<feature type="repeat" description="ANK" evidence="3">
    <location>
        <begin position="220"/>
        <end position="252"/>
    </location>
</feature>
<dbReference type="PANTHER" id="PTHR24171:SF8">
    <property type="entry name" value="BRCA1-ASSOCIATED RING DOMAIN PROTEIN 1"/>
    <property type="match status" value="1"/>
</dbReference>
<reference evidence="4 5" key="1">
    <citation type="submission" date="2019-01" db="EMBL/GenBank/DDBJ databases">
        <title>A draft genome assembly of the solar-powered sea slug Elysia chlorotica.</title>
        <authorList>
            <person name="Cai H."/>
            <person name="Li Q."/>
            <person name="Fang X."/>
            <person name="Li J."/>
            <person name="Curtis N.E."/>
            <person name="Altenburger A."/>
            <person name="Shibata T."/>
            <person name="Feng M."/>
            <person name="Maeda T."/>
            <person name="Schwartz J.A."/>
            <person name="Shigenobu S."/>
            <person name="Lundholm N."/>
            <person name="Nishiyama T."/>
            <person name="Yang H."/>
            <person name="Hasebe M."/>
            <person name="Li S."/>
            <person name="Pierce S.K."/>
            <person name="Wang J."/>
        </authorList>
    </citation>
    <scope>NUCLEOTIDE SEQUENCE [LARGE SCALE GENOMIC DNA]</scope>
    <source>
        <strain evidence="4">EC2010</strain>
        <tissue evidence="4">Whole organism of an adult</tissue>
    </source>
</reference>
<dbReference type="PROSITE" id="PS50088">
    <property type="entry name" value="ANK_REPEAT"/>
    <property type="match status" value="4"/>
</dbReference>
<proteinExistence type="predicted"/>
<dbReference type="InterPro" id="IPR036770">
    <property type="entry name" value="Ankyrin_rpt-contain_sf"/>
</dbReference>
<dbReference type="Proteomes" id="UP000271974">
    <property type="component" value="Unassembled WGS sequence"/>
</dbReference>
<comment type="caution">
    <text evidence="4">The sequence shown here is derived from an EMBL/GenBank/DDBJ whole genome shotgun (WGS) entry which is preliminary data.</text>
</comment>
<dbReference type="STRING" id="188477.A0A3S1A6X9"/>
<dbReference type="PRINTS" id="PR01415">
    <property type="entry name" value="ANKYRIN"/>
</dbReference>
<dbReference type="Pfam" id="PF12796">
    <property type="entry name" value="Ank_2"/>
    <property type="match status" value="2"/>
</dbReference>
<feature type="repeat" description="ANK" evidence="3">
    <location>
        <begin position="87"/>
        <end position="119"/>
    </location>
</feature>
<keyword evidence="1" id="KW-0677">Repeat</keyword>
<dbReference type="OrthoDB" id="20872at2759"/>
<dbReference type="PROSITE" id="PS50297">
    <property type="entry name" value="ANK_REP_REGION"/>
    <property type="match status" value="4"/>
</dbReference>
<dbReference type="PANTHER" id="PTHR24171">
    <property type="entry name" value="ANKYRIN REPEAT DOMAIN-CONTAINING PROTEIN 39-RELATED"/>
    <property type="match status" value="1"/>
</dbReference>
<feature type="repeat" description="ANK" evidence="3">
    <location>
        <begin position="253"/>
        <end position="285"/>
    </location>
</feature>
<dbReference type="InterPro" id="IPR002110">
    <property type="entry name" value="Ankyrin_rpt"/>
</dbReference>
<feature type="repeat" description="ANK" evidence="3">
    <location>
        <begin position="187"/>
        <end position="219"/>
    </location>
</feature>
<gene>
    <name evidence="4" type="ORF">EGW08_007994</name>
</gene>
<protein>
    <submittedName>
        <fullName evidence="4">Uncharacterized protein</fullName>
    </submittedName>
</protein>
<accession>A0A3S1A6X9</accession>
<dbReference type="EMBL" id="RQTK01000212">
    <property type="protein sequence ID" value="RUS84242.1"/>
    <property type="molecule type" value="Genomic_DNA"/>
</dbReference>
<dbReference type="SUPFAM" id="SSF48403">
    <property type="entry name" value="Ankyrin repeat"/>
    <property type="match status" value="1"/>
</dbReference>
<keyword evidence="5" id="KW-1185">Reference proteome</keyword>
<dbReference type="Gene3D" id="1.25.40.20">
    <property type="entry name" value="Ankyrin repeat-containing domain"/>
    <property type="match status" value="2"/>
</dbReference>
<keyword evidence="2 3" id="KW-0040">ANK repeat</keyword>
<evidence type="ECO:0000313" key="4">
    <source>
        <dbReference type="EMBL" id="RUS84242.1"/>
    </source>
</evidence>
<name>A0A3S1A6X9_ELYCH</name>
<evidence type="ECO:0000256" key="1">
    <source>
        <dbReference type="ARBA" id="ARBA00022737"/>
    </source>
</evidence>